<dbReference type="EMBL" id="QXFW01004092">
    <property type="protein sequence ID" value="KAE8967261.1"/>
    <property type="molecule type" value="Genomic_DNA"/>
</dbReference>
<reference evidence="15 16" key="1">
    <citation type="submission" date="2018-09" db="EMBL/GenBank/DDBJ databases">
        <title>Genomic investigation of the strawberry pathogen Phytophthora fragariae indicates pathogenicity is determined by transcriptional variation in three key races.</title>
        <authorList>
            <person name="Adams T.M."/>
            <person name="Armitage A.D."/>
            <person name="Sobczyk M.K."/>
            <person name="Bates H.J."/>
            <person name="Dunwell J.M."/>
            <person name="Nellist C.F."/>
            <person name="Harrison R.J."/>
        </authorList>
    </citation>
    <scope>NUCLEOTIDE SEQUENCE [LARGE SCALE GENOMIC DNA]</scope>
    <source>
        <strain evidence="8 12">BC-1</strain>
        <strain evidence="7 16">BC-23</strain>
        <strain evidence="6 11">NOV-27</strain>
        <strain evidence="5 13">NOV-5</strain>
        <strain evidence="4 14">NOV-71</strain>
        <strain evidence="9 17">NOV-77</strain>
        <strain evidence="1 10">NOV-9</strain>
        <strain evidence="3 18">ONT-3</strain>
        <strain evidence="2 15">SCRP245</strain>
    </source>
</reference>
<dbReference type="EMBL" id="QXGD01004139">
    <property type="protein sequence ID" value="KAE9172258.1"/>
    <property type="molecule type" value="Genomic_DNA"/>
</dbReference>
<evidence type="ECO:0000313" key="11">
    <source>
        <dbReference type="Proteomes" id="UP000433483"/>
    </source>
</evidence>
<evidence type="ECO:0000313" key="15">
    <source>
        <dbReference type="Proteomes" id="UP000460718"/>
    </source>
</evidence>
<dbReference type="EMBL" id="QXGF01004669">
    <property type="protein sequence ID" value="KAE8919468.1"/>
    <property type="molecule type" value="Genomic_DNA"/>
</dbReference>
<dbReference type="Proteomes" id="UP000440732">
    <property type="component" value="Unassembled WGS sequence"/>
</dbReference>
<protein>
    <submittedName>
        <fullName evidence="2">Uncharacterized protein</fullName>
    </submittedName>
</protein>
<dbReference type="EMBL" id="QXFY01004972">
    <property type="protein sequence ID" value="KAE9274446.1"/>
    <property type="molecule type" value="Genomic_DNA"/>
</dbReference>
<evidence type="ECO:0000313" key="7">
    <source>
        <dbReference type="EMBL" id="KAE9166103.1"/>
    </source>
</evidence>
<name>A0A6A3HCN5_9STRA</name>
<evidence type="ECO:0000313" key="18">
    <source>
        <dbReference type="Proteomes" id="UP000488956"/>
    </source>
</evidence>
<dbReference type="Proteomes" id="UP000441208">
    <property type="component" value="Unassembled WGS sequence"/>
</dbReference>
<evidence type="ECO:0000313" key="17">
    <source>
        <dbReference type="Proteomes" id="UP000486351"/>
    </source>
</evidence>
<dbReference type="Proteomes" id="UP000486351">
    <property type="component" value="Unassembled WGS sequence"/>
</dbReference>
<dbReference type="Proteomes" id="UP000429523">
    <property type="component" value="Unassembled WGS sequence"/>
</dbReference>
<gene>
    <name evidence="8" type="ORF">PF002_g29617</name>
    <name evidence="7" type="ORF">PF004_g29272</name>
    <name evidence="6" type="ORF">PF005_g29877</name>
    <name evidence="5" type="ORF">PF006_g29603</name>
    <name evidence="4" type="ORF">PF007_g28990</name>
    <name evidence="9" type="ORF">PF008_g29592</name>
    <name evidence="1" type="ORF">PF009_g30227</name>
    <name evidence="3" type="ORF">PF010_g29661</name>
    <name evidence="2" type="ORF">PF011_g27618</name>
</gene>
<proteinExistence type="predicted"/>
<organism evidence="2 15">
    <name type="scientific">Phytophthora fragariae</name>
    <dbReference type="NCBI Taxonomy" id="53985"/>
    <lineage>
        <taxon>Eukaryota</taxon>
        <taxon>Sar</taxon>
        <taxon>Stramenopiles</taxon>
        <taxon>Oomycota</taxon>
        <taxon>Peronosporomycetes</taxon>
        <taxon>Peronosporales</taxon>
        <taxon>Peronosporaceae</taxon>
        <taxon>Phytophthora</taxon>
    </lineage>
</organism>
<evidence type="ECO:0000313" key="14">
    <source>
        <dbReference type="Proteomes" id="UP000441208"/>
    </source>
</evidence>
<evidence type="ECO:0000313" key="3">
    <source>
        <dbReference type="EMBL" id="KAE9061838.1"/>
    </source>
</evidence>
<accession>A0A6A3HCN5</accession>
<evidence type="ECO:0000313" key="13">
    <source>
        <dbReference type="Proteomes" id="UP000440732"/>
    </source>
</evidence>
<dbReference type="Proteomes" id="UP000460718">
    <property type="component" value="Unassembled WGS sequence"/>
</dbReference>
<evidence type="ECO:0000313" key="8">
    <source>
        <dbReference type="EMBL" id="KAE9172258.1"/>
    </source>
</evidence>
<evidence type="ECO:0000313" key="12">
    <source>
        <dbReference type="Proteomes" id="UP000440367"/>
    </source>
</evidence>
<evidence type="ECO:0000313" key="4">
    <source>
        <dbReference type="EMBL" id="KAE9065010.1"/>
    </source>
</evidence>
<dbReference type="OrthoDB" id="139651at2759"/>
<dbReference type="Proteomes" id="UP000433483">
    <property type="component" value="Unassembled WGS sequence"/>
</dbReference>
<dbReference type="Proteomes" id="UP000476176">
    <property type="component" value="Unassembled WGS sequence"/>
</dbReference>
<evidence type="ECO:0000313" key="6">
    <source>
        <dbReference type="EMBL" id="KAE9164788.1"/>
    </source>
</evidence>
<evidence type="ECO:0000313" key="2">
    <source>
        <dbReference type="EMBL" id="KAE8967261.1"/>
    </source>
</evidence>
<evidence type="ECO:0000313" key="10">
    <source>
        <dbReference type="Proteomes" id="UP000429523"/>
    </source>
</evidence>
<dbReference type="Proteomes" id="UP000488956">
    <property type="component" value="Unassembled WGS sequence"/>
</dbReference>
<dbReference type="Proteomes" id="UP000440367">
    <property type="component" value="Unassembled WGS sequence"/>
</dbReference>
<dbReference type="EMBL" id="QXFX01005073">
    <property type="protein sequence ID" value="KAE9061838.1"/>
    <property type="molecule type" value="Genomic_DNA"/>
</dbReference>
<comment type="caution">
    <text evidence="2">The sequence shown here is derived from an EMBL/GenBank/DDBJ whole genome shotgun (WGS) entry which is preliminary data.</text>
</comment>
<dbReference type="EMBL" id="QXGA01005050">
    <property type="protein sequence ID" value="KAE9069305.1"/>
    <property type="molecule type" value="Genomic_DNA"/>
</dbReference>
<evidence type="ECO:0000313" key="5">
    <source>
        <dbReference type="EMBL" id="KAE9069305.1"/>
    </source>
</evidence>
<dbReference type="EMBL" id="QXFZ01004259">
    <property type="protein sequence ID" value="KAE9065010.1"/>
    <property type="molecule type" value="Genomic_DNA"/>
</dbReference>
<evidence type="ECO:0000313" key="16">
    <source>
        <dbReference type="Proteomes" id="UP000476176"/>
    </source>
</evidence>
<keyword evidence="11" id="KW-1185">Reference proteome</keyword>
<sequence length="64" mass="7134">MGRHRNQPNLSPERKLAVLVYLSSKAVNDKLPRGVKAEAGMESLKLLHLVQFEFIDATAATEED</sequence>
<dbReference type="EMBL" id="QXGB01004859">
    <property type="protein sequence ID" value="KAE9164788.1"/>
    <property type="molecule type" value="Genomic_DNA"/>
</dbReference>
<dbReference type="EMBL" id="QXGC01005217">
    <property type="protein sequence ID" value="KAE9166103.1"/>
    <property type="molecule type" value="Genomic_DNA"/>
</dbReference>
<dbReference type="AlphaFoldDB" id="A0A6A3HCN5"/>
<evidence type="ECO:0000313" key="9">
    <source>
        <dbReference type="EMBL" id="KAE9274446.1"/>
    </source>
</evidence>
<evidence type="ECO:0000313" key="1">
    <source>
        <dbReference type="EMBL" id="KAE8919468.1"/>
    </source>
</evidence>